<evidence type="ECO:0000313" key="1">
    <source>
        <dbReference type="EMBL" id="KAK1126506.1"/>
    </source>
</evidence>
<keyword evidence="2" id="KW-1185">Reference proteome</keyword>
<name>A0AA40KNC8_9HYME</name>
<organism evidence="1 2">
    <name type="scientific">Melipona bicolor</name>
    <dbReference type="NCBI Taxonomy" id="60889"/>
    <lineage>
        <taxon>Eukaryota</taxon>
        <taxon>Metazoa</taxon>
        <taxon>Ecdysozoa</taxon>
        <taxon>Arthropoda</taxon>
        <taxon>Hexapoda</taxon>
        <taxon>Insecta</taxon>
        <taxon>Pterygota</taxon>
        <taxon>Neoptera</taxon>
        <taxon>Endopterygota</taxon>
        <taxon>Hymenoptera</taxon>
        <taxon>Apocrita</taxon>
        <taxon>Aculeata</taxon>
        <taxon>Apoidea</taxon>
        <taxon>Anthophila</taxon>
        <taxon>Apidae</taxon>
        <taxon>Melipona</taxon>
    </lineage>
</organism>
<gene>
    <name evidence="1" type="ORF">K0M31_005141</name>
</gene>
<evidence type="ECO:0000313" key="2">
    <source>
        <dbReference type="Proteomes" id="UP001177670"/>
    </source>
</evidence>
<sequence length="121" mass="13619">MEWLSLLDALLVGLFSRMKVFNNFSALIRRLPEFLLNCTLVKLESAVWQADKSSRTAIKKVSGCSEKSGAWTFQTISGIIDARRISLFEGERRLLPFPAKVLRLGNGEAAGVFIFQVKRLE</sequence>
<comment type="caution">
    <text evidence="1">The sequence shown here is derived from an EMBL/GenBank/DDBJ whole genome shotgun (WGS) entry which is preliminary data.</text>
</comment>
<reference evidence="1" key="1">
    <citation type="submission" date="2021-10" db="EMBL/GenBank/DDBJ databases">
        <title>Melipona bicolor Genome sequencing and assembly.</title>
        <authorList>
            <person name="Araujo N.S."/>
            <person name="Arias M.C."/>
        </authorList>
    </citation>
    <scope>NUCLEOTIDE SEQUENCE</scope>
    <source>
        <strain evidence="1">USP_2M_L1-L4_2017</strain>
        <tissue evidence="1">Whole body</tissue>
    </source>
</reference>
<protein>
    <submittedName>
        <fullName evidence="1">Uncharacterized protein</fullName>
    </submittedName>
</protein>
<accession>A0AA40KNC8</accession>
<proteinExistence type="predicted"/>
<dbReference type="Proteomes" id="UP001177670">
    <property type="component" value="Unassembled WGS sequence"/>
</dbReference>
<dbReference type="AlphaFoldDB" id="A0AA40KNC8"/>
<dbReference type="EMBL" id="JAHYIQ010000014">
    <property type="protein sequence ID" value="KAK1126506.1"/>
    <property type="molecule type" value="Genomic_DNA"/>
</dbReference>